<reference evidence="2" key="1">
    <citation type="submission" date="2005-12" db="EMBL/GenBank/DDBJ databases">
        <title>Complete sequence of Moorella thermoacetica ATCC 39073.</title>
        <authorList>
            <consortium name="US DOE Joint Genome Institute"/>
            <person name="Copeland A."/>
            <person name="Lucas S."/>
            <person name="Lapidus A."/>
            <person name="Barry K."/>
            <person name="Detter J.C."/>
            <person name="Glavina T."/>
            <person name="Hammon N."/>
            <person name="Israni S."/>
            <person name="Pitluck S."/>
            <person name="Chertkov O."/>
            <person name="Saunders E.H."/>
            <person name="Brettin T."/>
            <person name="Bruce D."/>
            <person name="Han C."/>
            <person name="Tapia R."/>
            <person name="Gilna P."/>
            <person name="Schmutz J."/>
            <person name="Larimer F."/>
            <person name="Land M."/>
            <person name="Kyrpides N."/>
            <person name="Anderson I."/>
            <person name="Richardson P."/>
            <person name="Ragsdale S."/>
        </authorList>
    </citation>
    <scope>NUCLEOTIDE SEQUENCE</scope>
    <source>
        <strain evidence="2">ATCC 39073</strain>
    </source>
</reference>
<dbReference type="PATRIC" id="fig|264732.11.peg.375"/>
<feature type="domain" description="EAL" evidence="1">
    <location>
        <begin position="16"/>
        <end position="250"/>
    </location>
</feature>
<accession>Q2RLK9</accession>
<gene>
    <name evidence="2" type="ordered locus">Moth_0346</name>
</gene>
<dbReference type="PANTHER" id="PTHR33121:SF70">
    <property type="entry name" value="SIGNALING PROTEIN YKOW"/>
    <property type="match status" value="1"/>
</dbReference>
<dbReference type="STRING" id="264732.Moth_0346"/>
<dbReference type="EMBL" id="CP000232">
    <property type="protein sequence ID" value="ABC18680.1"/>
    <property type="molecule type" value="Genomic_DNA"/>
</dbReference>
<evidence type="ECO:0000313" key="2">
    <source>
        <dbReference type="EMBL" id="ABC18680.1"/>
    </source>
</evidence>
<protein>
    <submittedName>
        <fullName evidence="2">Diguanylate phosphodiesterase (EAL domain)</fullName>
    </submittedName>
</protein>
<dbReference type="AlphaFoldDB" id="Q2RLK9"/>
<dbReference type="KEGG" id="mta:Moth_0346"/>
<evidence type="ECO:0000259" key="1">
    <source>
        <dbReference type="PROSITE" id="PS50883"/>
    </source>
</evidence>
<dbReference type="SUPFAM" id="SSF141868">
    <property type="entry name" value="EAL domain-like"/>
    <property type="match status" value="1"/>
</dbReference>
<organism evidence="2">
    <name type="scientific">Moorella thermoacetica (strain ATCC 39073 / JCM 9320)</name>
    <dbReference type="NCBI Taxonomy" id="264732"/>
    <lineage>
        <taxon>Bacteria</taxon>
        <taxon>Bacillati</taxon>
        <taxon>Bacillota</taxon>
        <taxon>Clostridia</taxon>
        <taxon>Neomoorellales</taxon>
        <taxon>Neomoorellaceae</taxon>
        <taxon>Neomoorella</taxon>
    </lineage>
</organism>
<dbReference type="CDD" id="cd01948">
    <property type="entry name" value="EAL"/>
    <property type="match status" value="1"/>
</dbReference>
<dbReference type="EnsemblBacteria" id="ABC18680">
    <property type="protein sequence ID" value="ABC18680"/>
    <property type="gene ID" value="Moth_0346"/>
</dbReference>
<dbReference type="OrthoDB" id="9762141at2"/>
<dbReference type="Gene3D" id="3.20.20.450">
    <property type="entry name" value="EAL domain"/>
    <property type="match status" value="1"/>
</dbReference>
<dbReference type="InterPro" id="IPR050706">
    <property type="entry name" value="Cyclic-di-GMP_PDE-like"/>
</dbReference>
<dbReference type="Pfam" id="PF00563">
    <property type="entry name" value="EAL"/>
    <property type="match status" value="1"/>
</dbReference>
<sequence length="250" mass="27066">MPSKNLIAPGRKAVSILLSKREVEAVIRHPERIRVYYQPVVNIQSGRPWGYEALVRGDGVLAKPGRLFKSAGAWGFLGELDAACFKAVLAGGMPREGVLAVNVTATGLVNLDAAAYANPSLIIELTEYGQREPRELAGVLERWRRDGARVAIDDVGQDSGQLRAALHLKPDFIKLDRSLVAGCDRQAAKRLFLAQALEVCRYLGAEAIAEGIEKPGELKVLRDLGIEYAQGYLLGRPQPGWKKAVMAGGG</sequence>
<dbReference type="SMART" id="SM00052">
    <property type="entry name" value="EAL"/>
    <property type="match status" value="1"/>
</dbReference>
<proteinExistence type="predicted"/>
<dbReference type="GO" id="GO:0071111">
    <property type="term" value="F:cyclic-guanylate-specific phosphodiesterase activity"/>
    <property type="evidence" value="ECO:0007669"/>
    <property type="project" value="InterPro"/>
</dbReference>
<dbReference type="HOGENOM" id="CLU_000445_70_50_9"/>
<dbReference type="InterPro" id="IPR001633">
    <property type="entry name" value="EAL_dom"/>
</dbReference>
<dbReference type="InterPro" id="IPR035919">
    <property type="entry name" value="EAL_sf"/>
</dbReference>
<name>Q2RLK9_MOOTA</name>
<dbReference type="PROSITE" id="PS50883">
    <property type="entry name" value="EAL"/>
    <property type="match status" value="1"/>
</dbReference>
<dbReference type="PANTHER" id="PTHR33121">
    <property type="entry name" value="CYCLIC DI-GMP PHOSPHODIESTERASE PDEF"/>
    <property type="match status" value="1"/>
</dbReference>
<dbReference type="eggNOG" id="COG2200">
    <property type="taxonomic scope" value="Bacteria"/>
</dbReference>